<reference evidence="3 4" key="1">
    <citation type="submission" date="2016-07" db="EMBL/GenBank/DDBJ databases">
        <title>Pervasive Adenine N6-methylation of Active Genes in Fungi.</title>
        <authorList>
            <consortium name="DOE Joint Genome Institute"/>
            <person name="Mondo S.J."/>
            <person name="Dannebaum R.O."/>
            <person name="Kuo R.C."/>
            <person name="Labutti K."/>
            <person name="Haridas S."/>
            <person name="Kuo A."/>
            <person name="Salamov A."/>
            <person name="Ahrendt S.R."/>
            <person name="Lipzen A."/>
            <person name="Sullivan W."/>
            <person name="Andreopoulos W.B."/>
            <person name="Clum A."/>
            <person name="Lindquist E."/>
            <person name="Daum C."/>
            <person name="Ramamoorthy G.K."/>
            <person name="Gryganskyi A."/>
            <person name="Culley D."/>
            <person name="Magnuson J.K."/>
            <person name="James T.Y."/>
            <person name="O'Malley M.A."/>
            <person name="Stajich J.E."/>
            <person name="Spatafora J.W."/>
            <person name="Visel A."/>
            <person name="Grigoriev I.V."/>
        </authorList>
    </citation>
    <scope>NUCLEOTIDE SEQUENCE [LARGE SCALE GENOMIC DNA]</scope>
    <source>
        <strain evidence="3 4">CBS 129021</strain>
    </source>
</reference>
<sequence>MITSIKLNQVQLFGLLCIFALPIHGGASGSKSLTGKECPVFFKGPQTCDPIAPRSFLPAAMSKKMSTVGTAREPDLDVLTEVLESIDVMQKEYFAAWLGTWPESIDWTGAVMGTHVSGSLRTFSESLLLMKSNVGGGVEDWKVKENLIEDYFSQVVAYYFGEDAFAIRNEAYDDILWVVLGWIEAIKFINTHTSLHYKLQAQHGTAETETINGGMGDMLGNRTWHGNLWTSAFSHRAHIFWDLATHGWDTELCGGGMNWNPRLQPYKNAITNELFIAASISMYLHFPGDDNASPFFKNRDTMNPEDPDITNYLGPRDPKFLKAAMDGYKWLVGSNMTDSQGLFTDGFHISGYNDPTNNNTLCDQRNNMVISYNQGVILTGQRGLFEATGASSYLTEGHQLIQNVINASGYDLVHDQPVEDLSSLATDALPTWYGLGRGGIMEDRCDASGTCSQDGQTFKGIFFHHLVAFCEALAMPPPDSVINVTTRAFEAITSYHAEACKSYSGWLKLNAKAAVGTRDADGKFGVWWTAGLLTSNFTGAWPTMADDGVDRQDSGVDYRNYGVPFDTDWQLASGIVMDPKPKLPTGVPVVVDSEVKQKPISKPREHLPMGELRKREDASKDPNRRGRGRTIETQGSGLALMRAYWKIAQAP</sequence>
<name>A0A1Y2D884_9PEZI</name>
<keyword evidence="2" id="KW-0732">Signal</keyword>
<evidence type="ECO:0000256" key="1">
    <source>
        <dbReference type="SAM" id="MobiDB-lite"/>
    </source>
</evidence>
<dbReference type="PANTHER" id="PTHR47791">
    <property type="entry name" value="MEIOTICALLY UP-REGULATED GENE 191 PROTEIN"/>
    <property type="match status" value="1"/>
</dbReference>
<dbReference type="OrthoDB" id="4104179at2759"/>
<evidence type="ECO:0000313" key="4">
    <source>
        <dbReference type="Proteomes" id="UP000193689"/>
    </source>
</evidence>
<dbReference type="PANTHER" id="PTHR47791:SF2">
    <property type="entry name" value="ENDO MANNANASE, GH76 FAMILY (EUROFUNG)"/>
    <property type="match status" value="1"/>
</dbReference>
<protein>
    <recommendedName>
        <fullName evidence="5">Glycosyl hydrolase</fullName>
    </recommendedName>
</protein>
<dbReference type="Proteomes" id="UP000193689">
    <property type="component" value="Unassembled WGS sequence"/>
</dbReference>
<dbReference type="RefSeq" id="XP_040709618.1">
    <property type="nucleotide sequence ID" value="XM_040857049.1"/>
</dbReference>
<feature type="compositionally biased region" description="Basic and acidic residues" evidence="1">
    <location>
        <begin position="597"/>
        <end position="624"/>
    </location>
</feature>
<organism evidence="3 4">
    <name type="scientific">Pseudomassariella vexata</name>
    <dbReference type="NCBI Taxonomy" id="1141098"/>
    <lineage>
        <taxon>Eukaryota</taxon>
        <taxon>Fungi</taxon>
        <taxon>Dikarya</taxon>
        <taxon>Ascomycota</taxon>
        <taxon>Pezizomycotina</taxon>
        <taxon>Sordariomycetes</taxon>
        <taxon>Xylariomycetidae</taxon>
        <taxon>Amphisphaeriales</taxon>
        <taxon>Pseudomassariaceae</taxon>
        <taxon>Pseudomassariella</taxon>
    </lineage>
</organism>
<dbReference type="InParanoid" id="A0A1Y2D884"/>
<feature type="region of interest" description="Disordered" evidence="1">
    <location>
        <begin position="597"/>
        <end position="634"/>
    </location>
</feature>
<keyword evidence="4" id="KW-1185">Reference proteome</keyword>
<dbReference type="Pfam" id="PF03663">
    <property type="entry name" value="Glyco_hydro_76"/>
    <property type="match status" value="1"/>
</dbReference>
<accession>A0A1Y2D884</accession>
<dbReference type="STRING" id="1141098.A0A1Y2D884"/>
<dbReference type="InterPro" id="IPR005198">
    <property type="entry name" value="Glyco_hydro_76"/>
</dbReference>
<dbReference type="InterPro" id="IPR008928">
    <property type="entry name" value="6-hairpin_glycosidase_sf"/>
</dbReference>
<dbReference type="AlphaFoldDB" id="A0A1Y2D884"/>
<comment type="caution">
    <text evidence="3">The sequence shown here is derived from an EMBL/GenBank/DDBJ whole genome shotgun (WGS) entry which is preliminary data.</text>
</comment>
<evidence type="ECO:0008006" key="5">
    <source>
        <dbReference type="Google" id="ProtNLM"/>
    </source>
</evidence>
<gene>
    <name evidence="3" type="ORF">BCR38DRAFT_356796</name>
</gene>
<proteinExistence type="predicted"/>
<dbReference type="Gene3D" id="1.50.10.20">
    <property type="match status" value="1"/>
</dbReference>
<dbReference type="GeneID" id="63773261"/>
<evidence type="ECO:0000256" key="2">
    <source>
        <dbReference type="SAM" id="SignalP"/>
    </source>
</evidence>
<dbReference type="SUPFAM" id="SSF48208">
    <property type="entry name" value="Six-hairpin glycosidases"/>
    <property type="match status" value="1"/>
</dbReference>
<feature type="signal peptide" evidence="2">
    <location>
        <begin position="1"/>
        <end position="28"/>
    </location>
</feature>
<dbReference type="GO" id="GO:0005975">
    <property type="term" value="P:carbohydrate metabolic process"/>
    <property type="evidence" value="ECO:0007669"/>
    <property type="project" value="InterPro"/>
</dbReference>
<feature type="chain" id="PRO_5012621223" description="Glycosyl hydrolase" evidence="2">
    <location>
        <begin position="29"/>
        <end position="651"/>
    </location>
</feature>
<dbReference type="InterPro" id="IPR053169">
    <property type="entry name" value="MUG_Protein"/>
</dbReference>
<evidence type="ECO:0000313" key="3">
    <source>
        <dbReference type="EMBL" id="ORY55471.1"/>
    </source>
</evidence>
<dbReference type="EMBL" id="MCFJ01000027">
    <property type="protein sequence ID" value="ORY55471.1"/>
    <property type="molecule type" value="Genomic_DNA"/>
</dbReference>